<protein>
    <submittedName>
        <fullName evidence="7">Dynamin family protein</fullName>
    </submittedName>
</protein>
<keyword evidence="3" id="KW-0378">Hydrolase</keyword>
<dbReference type="SUPFAM" id="SSF52540">
    <property type="entry name" value="P-loop containing nucleoside triphosphate hydrolases"/>
    <property type="match status" value="1"/>
</dbReference>
<dbReference type="GO" id="GO:0005525">
    <property type="term" value="F:GTP binding"/>
    <property type="evidence" value="ECO:0007669"/>
    <property type="project" value="UniProtKB-KW"/>
</dbReference>
<dbReference type="GO" id="GO:0003924">
    <property type="term" value="F:GTPase activity"/>
    <property type="evidence" value="ECO:0007669"/>
    <property type="project" value="InterPro"/>
</dbReference>
<evidence type="ECO:0000313" key="7">
    <source>
        <dbReference type="EMBL" id="HJF45398.1"/>
    </source>
</evidence>
<dbReference type="InterPro" id="IPR027094">
    <property type="entry name" value="Mitofusin_fam"/>
</dbReference>
<organism evidence="7 8">
    <name type="scientific">Thermophilibacter provencensis</name>
    <dbReference type="NCBI Taxonomy" id="1852386"/>
    <lineage>
        <taxon>Bacteria</taxon>
        <taxon>Bacillati</taxon>
        <taxon>Actinomycetota</taxon>
        <taxon>Coriobacteriia</taxon>
        <taxon>Coriobacteriales</taxon>
        <taxon>Atopobiaceae</taxon>
        <taxon>Thermophilibacter</taxon>
    </lineage>
</organism>
<dbReference type="PANTHER" id="PTHR10465:SF0">
    <property type="entry name" value="SARCALUMENIN"/>
    <property type="match status" value="1"/>
</dbReference>
<keyword evidence="2" id="KW-0547">Nucleotide-binding</keyword>
<dbReference type="RefSeq" id="WP_274959174.1">
    <property type="nucleotide sequence ID" value="NZ_DYWQ01000094.1"/>
</dbReference>
<dbReference type="InterPro" id="IPR027417">
    <property type="entry name" value="P-loop_NTPase"/>
</dbReference>
<comment type="caution">
    <text evidence="7">The sequence shown here is derived from an EMBL/GenBank/DDBJ whole genome shotgun (WGS) entry which is preliminary data.</text>
</comment>
<dbReference type="InterPro" id="IPR045063">
    <property type="entry name" value="Dynamin_N"/>
</dbReference>
<evidence type="ECO:0000259" key="6">
    <source>
        <dbReference type="Pfam" id="PF00350"/>
    </source>
</evidence>
<name>A0A921KLJ2_9ACTN</name>
<keyword evidence="5" id="KW-0472">Membrane</keyword>
<dbReference type="Pfam" id="PF00350">
    <property type="entry name" value="Dynamin_N"/>
    <property type="match status" value="1"/>
</dbReference>
<dbReference type="AlphaFoldDB" id="A0A921KLJ2"/>
<gene>
    <name evidence="7" type="ORF">K8U72_06390</name>
</gene>
<dbReference type="Gene3D" id="3.40.50.300">
    <property type="entry name" value="P-loop containing nucleotide triphosphate hydrolases"/>
    <property type="match status" value="1"/>
</dbReference>
<evidence type="ECO:0000256" key="3">
    <source>
        <dbReference type="ARBA" id="ARBA00022801"/>
    </source>
</evidence>
<feature type="domain" description="Dynamin N-terminal" evidence="6">
    <location>
        <begin position="153"/>
        <end position="359"/>
    </location>
</feature>
<accession>A0A921KLJ2</accession>
<reference evidence="7" key="2">
    <citation type="submission" date="2021-09" db="EMBL/GenBank/DDBJ databases">
        <authorList>
            <person name="Gilroy R."/>
        </authorList>
    </citation>
    <scope>NUCLEOTIDE SEQUENCE</scope>
    <source>
        <strain evidence="7">CHK124-7917</strain>
    </source>
</reference>
<keyword evidence="4" id="KW-0342">GTP-binding</keyword>
<proteinExistence type="predicted"/>
<comment type="subcellular location">
    <subcellularLocation>
        <location evidence="1">Membrane</location>
    </subcellularLocation>
</comment>
<evidence type="ECO:0000256" key="4">
    <source>
        <dbReference type="ARBA" id="ARBA00023134"/>
    </source>
</evidence>
<evidence type="ECO:0000256" key="1">
    <source>
        <dbReference type="ARBA" id="ARBA00004370"/>
    </source>
</evidence>
<dbReference type="Proteomes" id="UP000697330">
    <property type="component" value="Unassembled WGS sequence"/>
</dbReference>
<evidence type="ECO:0000313" key="8">
    <source>
        <dbReference type="Proteomes" id="UP000697330"/>
    </source>
</evidence>
<dbReference type="GO" id="GO:0016020">
    <property type="term" value="C:membrane"/>
    <property type="evidence" value="ECO:0007669"/>
    <property type="project" value="UniProtKB-SubCell"/>
</dbReference>
<reference evidence="7" key="1">
    <citation type="journal article" date="2021" name="PeerJ">
        <title>Extensive microbial diversity within the chicken gut microbiome revealed by metagenomics and culture.</title>
        <authorList>
            <person name="Gilroy R."/>
            <person name="Ravi A."/>
            <person name="Getino M."/>
            <person name="Pursley I."/>
            <person name="Horton D.L."/>
            <person name="Alikhan N.F."/>
            <person name="Baker D."/>
            <person name="Gharbi K."/>
            <person name="Hall N."/>
            <person name="Watson M."/>
            <person name="Adriaenssens E.M."/>
            <person name="Foster-Nyarko E."/>
            <person name="Jarju S."/>
            <person name="Secka A."/>
            <person name="Antonio M."/>
            <person name="Oren A."/>
            <person name="Chaudhuri R.R."/>
            <person name="La Ragione R."/>
            <person name="Hildebrand F."/>
            <person name="Pallen M.J."/>
        </authorList>
    </citation>
    <scope>NUCLEOTIDE SEQUENCE</scope>
    <source>
        <strain evidence="7">CHK124-7917</strain>
    </source>
</reference>
<dbReference type="PANTHER" id="PTHR10465">
    <property type="entry name" value="TRANSMEMBRANE GTPASE FZO1"/>
    <property type="match status" value="1"/>
</dbReference>
<dbReference type="EMBL" id="DYWQ01000094">
    <property type="protein sequence ID" value="HJF45398.1"/>
    <property type="molecule type" value="Genomic_DNA"/>
</dbReference>
<evidence type="ECO:0000256" key="5">
    <source>
        <dbReference type="ARBA" id="ARBA00023136"/>
    </source>
</evidence>
<evidence type="ECO:0000256" key="2">
    <source>
        <dbReference type="ARBA" id="ARBA00022741"/>
    </source>
</evidence>
<sequence length="838" mass="94031">MSKVKIVSNPYRRSTKYLSWDGETWNLVDYANNPNSRLLSKQFSEGFFPFKSTQIVEVILSEYGGGEPVEVEFEGPDDEWAELVGACDEAELGGRVALVRGSRTLANARDILPFVRDEFDGVYPIIAGQADGRPETQELLRKFRDASSDVVPVCVVGNYSSGKSTFINALIGAELLPSSDRPLTARVFRIERSDQSDRASIALDCSGGSLRLWFGEKGVDIDSPALPCPLAEEVAACIQSDDASPVVDRTRKVLTIINKYKSAPEEGLGDLVEVRAPFREDGWMRGKKLVIFDTPGSNSNSNARHLEVLKEAMRGMSDGLPIYVTEYSSLDSNDNAELYDEIREIEALDERFAMVVVNKADTADLPEDDQSQEMAEYVLSTPVVRNLYAHGVYYVSSIMGLGAKTGGDFADRHYDRCFRQLLSSYDDPEDRYYTRLYRYDLMPRQLRKRALAEAEGSSNHVLANSGLFCVQRGIEDFATKYSVYNKCSQSDALLRELIENTDEALEDVAERVEEGRRLGQDDLDASKGACLSGLRGESASLRAAAIEGYLPHMNERDFLEGATLNSDLLSAWERGFSETRQNETGVDEKGRAAAASRAAVGSKLRERAASMFDSRDLLGLGSLVASFANDVSKALESHSEEMDARREADRAVSDDLLERIRKHFDSELGRAIVEVEQRSREYWGQCSEEARAALLGLISNGEGIDEERRDMLRNIIIDFHPLSLSDSVPEIMEIRNPFDPNKLWKAPITIQHNLELSRRVSRWRSAVEPAHEDSFTTWLNELTDKLAENIVDLNPELKKKLDFIKQNERELADLQVKRDRLRRAEERVSSFMSWRGED</sequence>